<name>A0A812JEV0_9DINO</name>
<dbReference type="Proteomes" id="UP000601435">
    <property type="component" value="Unassembled WGS sequence"/>
</dbReference>
<reference evidence="3" key="1">
    <citation type="submission" date="2021-02" db="EMBL/GenBank/DDBJ databases">
        <authorList>
            <person name="Dougan E. K."/>
            <person name="Rhodes N."/>
            <person name="Thang M."/>
            <person name="Chan C."/>
        </authorList>
    </citation>
    <scope>NUCLEOTIDE SEQUENCE</scope>
</reference>
<evidence type="ECO:0000313" key="3">
    <source>
        <dbReference type="EMBL" id="CAE7207006.1"/>
    </source>
</evidence>
<feature type="coiled-coil region" evidence="1">
    <location>
        <begin position="117"/>
        <end position="144"/>
    </location>
</feature>
<dbReference type="OrthoDB" id="435907at2759"/>
<comment type="caution">
    <text evidence="3">The sequence shown here is derived from an EMBL/GenBank/DDBJ whole genome shotgun (WGS) entry which is preliminary data.</text>
</comment>
<keyword evidence="1" id="KW-0175">Coiled coil</keyword>
<protein>
    <submittedName>
        <fullName evidence="3">Uncharacterized protein</fullName>
    </submittedName>
</protein>
<organism evidence="3 4">
    <name type="scientific">Symbiodinium necroappetens</name>
    <dbReference type="NCBI Taxonomy" id="1628268"/>
    <lineage>
        <taxon>Eukaryota</taxon>
        <taxon>Sar</taxon>
        <taxon>Alveolata</taxon>
        <taxon>Dinophyceae</taxon>
        <taxon>Suessiales</taxon>
        <taxon>Symbiodiniaceae</taxon>
        <taxon>Symbiodinium</taxon>
    </lineage>
</organism>
<dbReference type="AlphaFoldDB" id="A0A812JEV0"/>
<dbReference type="EMBL" id="CAJNJA010006187">
    <property type="protein sequence ID" value="CAE7207006.1"/>
    <property type="molecule type" value="Genomic_DNA"/>
</dbReference>
<keyword evidence="4" id="KW-1185">Reference proteome</keyword>
<proteinExistence type="predicted"/>
<gene>
    <name evidence="3" type="ORF">SNEC2469_LOCUS1842</name>
</gene>
<evidence type="ECO:0000313" key="4">
    <source>
        <dbReference type="Proteomes" id="UP000601435"/>
    </source>
</evidence>
<evidence type="ECO:0000256" key="1">
    <source>
        <dbReference type="SAM" id="Coils"/>
    </source>
</evidence>
<evidence type="ECO:0000256" key="2">
    <source>
        <dbReference type="SAM" id="MobiDB-lite"/>
    </source>
</evidence>
<sequence>MAISAPVTVAVGGRWQEIEDANHRLSRDLALAEEDAVSHKLALAKAEASLRMADSRNSGLREALEAKAAEAEAFRESLVLSAQALAETSAAASIANEEVSQLTSSCSSSAFECQRLRESLEESLAEASRTMTQLAAKQQDLSLESSQKAEMAAKNLHLESELAMLQSRYSNQGTHVQLLLREKERLWTQLSRCRNAAPRPPAQHAAWASSHLRNARP</sequence>
<accession>A0A812JEV0</accession>
<feature type="region of interest" description="Disordered" evidence="2">
    <location>
        <begin position="195"/>
        <end position="217"/>
    </location>
</feature>